<dbReference type="PANTHER" id="PTHR10751">
    <property type="entry name" value="GUANYLATE BINDING PROTEIN"/>
    <property type="match status" value="1"/>
</dbReference>
<dbReference type="InterPro" id="IPR015894">
    <property type="entry name" value="Guanylate-bd_N"/>
</dbReference>
<dbReference type="InterPro" id="IPR036543">
    <property type="entry name" value="Guanylate-bd_C_sf"/>
</dbReference>
<dbReference type="FunFam" id="3.40.50.300:FF:000422">
    <property type="entry name" value="Guanylate-binding protein 1"/>
    <property type="match status" value="1"/>
</dbReference>
<dbReference type="Gene3D" id="1.20.1000.10">
    <property type="entry name" value="Guanylate-binding protein, C-terminal domain"/>
    <property type="match status" value="1"/>
</dbReference>
<evidence type="ECO:0000256" key="1">
    <source>
        <dbReference type="ARBA" id="ARBA00022588"/>
    </source>
</evidence>
<organism evidence="9 10">
    <name type="scientific">Carlito syrichta</name>
    <name type="common">Philippine tarsier</name>
    <name type="synonym">Tarsius syrichta</name>
    <dbReference type="NCBI Taxonomy" id="1868482"/>
    <lineage>
        <taxon>Eukaryota</taxon>
        <taxon>Metazoa</taxon>
        <taxon>Chordata</taxon>
        <taxon>Craniata</taxon>
        <taxon>Vertebrata</taxon>
        <taxon>Euteleostomi</taxon>
        <taxon>Mammalia</taxon>
        <taxon>Eutheria</taxon>
        <taxon>Euarchontoglires</taxon>
        <taxon>Primates</taxon>
        <taxon>Haplorrhini</taxon>
        <taxon>Tarsiiformes</taxon>
        <taxon>Tarsiidae</taxon>
        <taxon>Carlito</taxon>
    </lineage>
</organism>
<dbReference type="GO" id="GO:0003924">
    <property type="term" value="F:GTPase activity"/>
    <property type="evidence" value="ECO:0007669"/>
    <property type="project" value="InterPro"/>
</dbReference>
<dbReference type="InterPro" id="IPR027417">
    <property type="entry name" value="P-loop_NTPase"/>
</dbReference>
<keyword evidence="9" id="KW-1185">Reference proteome</keyword>
<reference evidence="10" key="1">
    <citation type="submission" date="2025-08" db="UniProtKB">
        <authorList>
            <consortium name="RefSeq"/>
        </authorList>
    </citation>
    <scope>IDENTIFICATION</scope>
</reference>
<evidence type="ECO:0000256" key="2">
    <source>
        <dbReference type="ARBA" id="ARBA00022741"/>
    </source>
</evidence>
<dbReference type="AlphaFoldDB" id="A0A3Q0E4V2"/>
<evidence type="ECO:0000256" key="6">
    <source>
        <dbReference type="PROSITE-ProRule" id="PRU01052"/>
    </source>
</evidence>
<dbReference type="InterPro" id="IPR003191">
    <property type="entry name" value="Guanylate-bd/ATL_C"/>
</dbReference>
<keyword evidence="3" id="KW-0378">Hydrolase</keyword>
<name>A0A3Q0E4V2_CARSF</name>
<keyword evidence="4" id="KW-0391">Immunity</keyword>
<dbReference type="Pfam" id="PF02841">
    <property type="entry name" value="GBP_C"/>
    <property type="match status" value="2"/>
</dbReference>
<comment type="similarity">
    <text evidence="6">Belongs to the TRAFAC class dynamin-like GTPase superfamily. GB1/RHD3 GTPase family.</text>
</comment>
<evidence type="ECO:0000256" key="7">
    <source>
        <dbReference type="SAM" id="Coils"/>
    </source>
</evidence>
<keyword evidence="7" id="KW-0175">Coiled coil</keyword>
<dbReference type="RefSeq" id="XP_021569947.1">
    <property type="nucleotide sequence ID" value="XM_021714272.1"/>
</dbReference>
<keyword evidence="1" id="KW-0399">Innate immunity</keyword>
<dbReference type="GO" id="GO:0005525">
    <property type="term" value="F:GTP binding"/>
    <property type="evidence" value="ECO:0007669"/>
    <property type="project" value="UniProtKB-KW"/>
</dbReference>
<sequence length="615" mass="70332">MASEIHMERPMCLIENAQGQLEVNPEALEILFNIMQTVVVVAIAGQYRTGKSHLMNKLTGKKKGFSLGATVQSHTKGIWMWCVPHPKKSKHTLVLLDTESLGDVEKGNKDNDSWILALAILLSSTFVYNSIGTITQDAMDHLQYPFMLRDRIRAKSSPNENEVEDSADFIGFFPEFVWTLRDVTLKLKADKQALSADEYLQNSLKLKPGASKKDENYNLPRLCIRKFFPNKKCFIFYPLTDWKKLARLETLHDDELNSDFAKQVKEFCSHIFSHSKIKTLPGGIRVNGPRLQNLVLTYVNAIKSGDLPCLENAVLALAQIENSAAVQKALTHYDQQMDQKLQLPTETLQELLDLHMASERQATEVFIGSSFKDIGQKFQRELAAYVEPHLFHMQPLFQPESAKYASKSPAQKKRDDFCKQNEKASSDRCSALLQEIFKPLEEEVKEGIYSKPGGYQLFIQKIEDLKKKYSQEQRKGIQAEEILQTYLKSKEAVRDAILQTDLSVSEKEKEIEAERVKAEAAEAAAKMVEEMQKKKEQMMEQKEKSYQEHIKQLTEKIQIERQQLLMEQELVLALKLQKQALQIKQGYQTENARIRDEIQNLNKKIGESRGGCNII</sequence>
<protein>
    <submittedName>
        <fullName evidence="10">Guanylate-binding protein 1-like</fullName>
    </submittedName>
</protein>
<dbReference type="Proteomes" id="UP000189704">
    <property type="component" value="Unplaced"/>
</dbReference>
<keyword evidence="2" id="KW-0547">Nucleotide-binding</keyword>
<dbReference type="InterPro" id="IPR030386">
    <property type="entry name" value="G_GB1_RHD3_dom"/>
</dbReference>
<feature type="coiled-coil region" evidence="7">
    <location>
        <begin position="455"/>
        <end position="604"/>
    </location>
</feature>
<dbReference type="CDD" id="cd01851">
    <property type="entry name" value="GBP"/>
    <property type="match status" value="1"/>
</dbReference>
<dbReference type="SUPFAM" id="SSF52540">
    <property type="entry name" value="P-loop containing nucleoside triphosphate hydrolases"/>
    <property type="match status" value="1"/>
</dbReference>
<evidence type="ECO:0000256" key="3">
    <source>
        <dbReference type="ARBA" id="ARBA00022801"/>
    </source>
</evidence>
<evidence type="ECO:0000313" key="9">
    <source>
        <dbReference type="Proteomes" id="UP000189704"/>
    </source>
</evidence>
<evidence type="ECO:0000313" key="10">
    <source>
        <dbReference type="RefSeq" id="XP_021569947.1"/>
    </source>
</evidence>
<keyword evidence="5" id="KW-0342">GTP-binding</keyword>
<accession>A0A3Q0E4V2</accession>
<dbReference type="Gene3D" id="3.40.50.300">
    <property type="entry name" value="P-loop containing nucleotide triphosphate hydrolases"/>
    <property type="match status" value="1"/>
</dbReference>
<gene>
    <name evidence="10" type="primary">LOC103264090</name>
</gene>
<dbReference type="InterPro" id="IPR037684">
    <property type="entry name" value="GBP_C"/>
</dbReference>
<dbReference type="CDD" id="cd16269">
    <property type="entry name" value="GBP_C"/>
    <property type="match status" value="1"/>
</dbReference>
<evidence type="ECO:0000256" key="5">
    <source>
        <dbReference type="ARBA" id="ARBA00023134"/>
    </source>
</evidence>
<evidence type="ECO:0000256" key="4">
    <source>
        <dbReference type="ARBA" id="ARBA00022859"/>
    </source>
</evidence>
<dbReference type="SUPFAM" id="SSF48340">
    <property type="entry name" value="Interferon-induced guanylate-binding protein 1 (GBP1), C-terminal domain"/>
    <property type="match status" value="1"/>
</dbReference>
<dbReference type="OrthoDB" id="2135133at2759"/>
<dbReference type="KEGG" id="csyr:103264090"/>
<dbReference type="GO" id="GO:0045087">
    <property type="term" value="P:innate immune response"/>
    <property type="evidence" value="ECO:0007669"/>
    <property type="project" value="UniProtKB-KW"/>
</dbReference>
<proteinExistence type="inferred from homology"/>
<dbReference type="PROSITE" id="PS51715">
    <property type="entry name" value="G_GB1_RHD3"/>
    <property type="match status" value="1"/>
</dbReference>
<dbReference type="Pfam" id="PF02263">
    <property type="entry name" value="GBP"/>
    <property type="match status" value="1"/>
</dbReference>
<evidence type="ECO:0000259" key="8">
    <source>
        <dbReference type="PROSITE" id="PS51715"/>
    </source>
</evidence>
<dbReference type="GeneID" id="103264090"/>
<feature type="domain" description="GB1/RHD3-type G" evidence="8">
    <location>
        <begin position="35"/>
        <end position="276"/>
    </location>
</feature>